<name>Q49VY0_STAS1</name>
<dbReference type="AlphaFoldDB" id="Q49VY0"/>
<gene>
    <name evidence="1" type="ordered locus">SSP1935</name>
</gene>
<dbReference type="KEGG" id="ssp:SSP1935"/>
<keyword evidence="2" id="KW-1185">Reference proteome</keyword>
<reference evidence="1 2" key="1">
    <citation type="journal article" date="2005" name="Proc. Natl. Acad. Sci. U.S.A.">
        <title>Whole genome sequence of Staphylococcus saprophyticus reveals the pathogenesis of uncomplicated urinary tract infection.</title>
        <authorList>
            <person name="Kuroda M."/>
            <person name="Yamashita A."/>
            <person name="Hirakawa H."/>
            <person name="Kumano M."/>
            <person name="Morikawa K."/>
            <person name="Higashide M."/>
            <person name="Maruyama A."/>
            <person name="Inose Y."/>
            <person name="Matoba K."/>
            <person name="Toh H."/>
            <person name="Kuhara S."/>
            <person name="Hattori M."/>
            <person name="Ohta T."/>
        </authorList>
    </citation>
    <scope>NUCLEOTIDE SEQUENCE [LARGE SCALE GENOMIC DNA]</scope>
    <source>
        <strain evidence="2">ATCC 15305 / DSM 20229 / NCIMB 8711 / NCTC 7292 / S-41</strain>
    </source>
</reference>
<evidence type="ECO:0000313" key="2">
    <source>
        <dbReference type="Proteomes" id="UP000006371"/>
    </source>
</evidence>
<protein>
    <submittedName>
        <fullName evidence="1">Uncharacterized protein</fullName>
    </submittedName>
</protein>
<evidence type="ECO:0000313" key="1">
    <source>
        <dbReference type="EMBL" id="BAE19080.1"/>
    </source>
</evidence>
<dbReference type="EMBL" id="AP008934">
    <property type="protein sequence ID" value="BAE19080.1"/>
    <property type="molecule type" value="Genomic_DNA"/>
</dbReference>
<dbReference type="HOGENOM" id="CLU_3405627_0_0_9"/>
<proteinExistence type="predicted"/>
<organism evidence="1 2">
    <name type="scientific">Staphylococcus saprophyticus subsp. saprophyticus (strain ATCC 15305 / DSM 20229 / NCIMB 8711 / NCTC 7292 / S-41)</name>
    <dbReference type="NCBI Taxonomy" id="342451"/>
    <lineage>
        <taxon>Bacteria</taxon>
        <taxon>Bacillati</taxon>
        <taxon>Bacillota</taxon>
        <taxon>Bacilli</taxon>
        <taxon>Bacillales</taxon>
        <taxon>Staphylococcaceae</taxon>
        <taxon>Staphylococcus</taxon>
    </lineage>
</organism>
<accession>Q49VY0</accession>
<dbReference type="Proteomes" id="UP000006371">
    <property type="component" value="Chromosome"/>
</dbReference>
<sequence length="30" mass="3612">MCSRYFNIVYKSTCSYKTQVLKVQANNEHR</sequence>